<evidence type="ECO:0000256" key="1">
    <source>
        <dbReference type="ARBA" id="ARBA00022679"/>
    </source>
</evidence>
<evidence type="ECO:0000256" key="2">
    <source>
        <dbReference type="ARBA" id="ARBA00022962"/>
    </source>
</evidence>
<dbReference type="PANTHER" id="PTHR11907">
    <property type="entry name" value="AMIDOPHOSPHORIBOSYLTRANSFERASE"/>
    <property type="match status" value="1"/>
</dbReference>
<reference evidence="4" key="1">
    <citation type="submission" date="2020-04" db="EMBL/GenBank/DDBJ databases">
        <title>Deep metagenomics examines the oral microbiome during advanced dental caries in children, revealing novel taxa and co-occurrences with host molecules.</title>
        <authorList>
            <person name="Baker J.L."/>
            <person name="Morton J.T."/>
            <person name="Dinis M."/>
            <person name="Alvarez R."/>
            <person name="Tran N.C."/>
            <person name="Knight R."/>
            <person name="Edlund A."/>
        </authorList>
    </citation>
    <scope>NUCLEOTIDE SEQUENCE</scope>
    <source>
        <strain evidence="4">JCVI_34_bin.1</strain>
    </source>
</reference>
<evidence type="ECO:0000313" key="4">
    <source>
        <dbReference type="EMBL" id="MBF0970316.1"/>
    </source>
</evidence>
<dbReference type="RefSeq" id="WP_303763682.1">
    <property type="nucleotide sequence ID" value="NZ_JABZGR010000010.1"/>
</dbReference>
<sequence length="637" mass="73403">MEPLKHECGVAMIRLRKPLSYFQQKYGSWTYGLNKLYLMMEKQHNRGQEGAGLACLKMHAVPGEEFIFRERALGAGGIEAIFGNVKEKLQKYTPEQTQDIDYITHHLPYAGEIYMGHLRYSTTGKSGLSYVHPFLRRSNWRAKNLCICANFNMTNVPEIFGSIATKGQHPRMMSDTYILLEQLGHRLDRESERCYVEAKSKGLKNTDITRYIEENIDVANILKSAAPVWDGGYAIMGVTGSGECFTMRDPWGIRPCFWYMNDEFLAVASERPVLQTTFDLEVDDIHELTPGQAILMRENGEMRLEQILPQRGYHACSFEHVYFSRGSDCDIYRERKEMGRRLVTPVLKAINGELDNTVFSYIPNTAEASFYGLVQGFNEYLNEQKIKDIELLGGHPQPEELRRILSRRVRSEKVAWKDIKLRTFIAEGNSRKDLAAHVYDITYESLVAYKDNLVIIDDSIVRGTTLRESVIRILDRLHPKRIVIVSASPQVRYPDFYGIDMPDLGEFISFRAIIALLKQHGKEEIIHAVYKRCKEQEGYPKEEIQEYVRDLYAECSADEISKKTAELLRPEGVQTEIHIVYQTLEGLHKACPLAPGDWYFSGHYPTPGGRMRVNQAFINFYERNEAELNQKHFNLQR</sequence>
<keyword evidence="1" id="KW-0808">Transferase</keyword>
<dbReference type="SUPFAM" id="SSF56235">
    <property type="entry name" value="N-terminal nucleophile aminohydrolases (Ntn hydrolases)"/>
    <property type="match status" value="1"/>
</dbReference>
<organism evidence="4 5">
    <name type="scientific">Alloprevotella tannerae</name>
    <dbReference type="NCBI Taxonomy" id="76122"/>
    <lineage>
        <taxon>Bacteria</taxon>
        <taxon>Pseudomonadati</taxon>
        <taxon>Bacteroidota</taxon>
        <taxon>Bacteroidia</taxon>
        <taxon>Bacteroidales</taxon>
        <taxon>Prevotellaceae</taxon>
        <taxon>Alloprevotella</taxon>
    </lineage>
</organism>
<dbReference type="Gene3D" id="3.40.50.2020">
    <property type="match status" value="1"/>
</dbReference>
<dbReference type="SUPFAM" id="SSF53271">
    <property type="entry name" value="PRTase-like"/>
    <property type="match status" value="1"/>
</dbReference>
<dbReference type="AlphaFoldDB" id="A0A929WZY6"/>
<comment type="caution">
    <text evidence="4">The sequence shown here is derived from an EMBL/GenBank/DDBJ whole genome shotgun (WGS) entry which is preliminary data.</text>
</comment>
<feature type="domain" description="Glutamine amidotransferase type-2" evidence="3">
    <location>
        <begin position="8"/>
        <end position="299"/>
    </location>
</feature>
<dbReference type="InterPro" id="IPR029057">
    <property type="entry name" value="PRTase-like"/>
</dbReference>
<accession>A0A929WZY6</accession>
<keyword evidence="2" id="KW-0315">Glutamine amidotransferase</keyword>
<dbReference type="Proteomes" id="UP000704068">
    <property type="component" value="Unassembled WGS sequence"/>
</dbReference>
<protein>
    <submittedName>
        <fullName evidence="4">Amidophosphoribosyltransferase</fullName>
    </submittedName>
</protein>
<dbReference type="GO" id="GO:0016740">
    <property type="term" value="F:transferase activity"/>
    <property type="evidence" value="ECO:0007669"/>
    <property type="project" value="UniProtKB-KW"/>
</dbReference>
<dbReference type="InterPro" id="IPR000836">
    <property type="entry name" value="PRTase_dom"/>
</dbReference>
<evidence type="ECO:0000259" key="3">
    <source>
        <dbReference type="PROSITE" id="PS51278"/>
    </source>
</evidence>
<dbReference type="EMBL" id="JABZGR010000010">
    <property type="protein sequence ID" value="MBF0970316.1"/>
    <property type="molecule type" value="Genomic_DNA"/>
</dbReference>
<dbReference type="PROSITE" id="PS51278">
    <property type="entry name" value="GATASE_TYPE_2"/>
    <property type="match status" value="1"/>
</dbReference>
<proteinExistence type="predicted"/>
<dbReference type="CDD" id="cd06223">
    <property type="entry name" value="PRTases_typeI"/>
    <property type="match status" value="1"/>
</dbReference>
<gene>
    <name evidence="4" type="ORF">HXK21_04675</name>
</gene>
<dbReference type="InterPro" id="IPR017932">
    <property type="entry name" value="GATase_2_dom"/>
</dbReference>
<name>A0A929WZY6_9BACT</name>
<dbReference type="InterPro" id="IPR029055">
    <property type="entry name" value="Ntn_hydrolases_N"/>
</dbReference>
<evidence type="ECO:0000313" key="5">
    <source>
        <dbReference type="Proteomes" id="UP000704068"/>
    </source>
</evidence>
<dbReference type="Gene3D" id="3.60.20.10">
    <property type="entry name" value="Glutamine Phosphoribosylpyrophosphate, subunit 1, domain 1"/>
    <property type="match status" value="1"/>
</dbReference>